<dbReference type="PANTHER" id="PTHR28128:SF1">
    <property type="entry name" value="GOLGI APPARATUS MEMBRANE PROTEIN TVP15"/>
    <property type="match status" value="1"/>
</dbReference>
<comment type="subcellular location">
    <subcellularLocation>
        <location evidence="1">Membrane</location>
        <topology evidence="1">Multi-pass membrane protein</topology>
    </subcellularLocation>
</comment>
<keyword evidence="2 5" id="KW-0812">Transmembrane</keyword>
<keyword evidence="4 5" id="KW-0472">Membrane</keyword>
<evidence type="ECO:0000256" key="5">
    <source>
        <dbReference type="SAM" id="Phobius"/>
    </source>
</evidence>
<evidence type="ECO:0000256" key="2">
    <source>
        <dbReference type="ARBA" id="ARBA00022692"/>
    </source>
</evidence>
<dbReference type="EMBL" id="CAJNDS010000713">
    <property type="protein sequence ID" value="CAE7229838.1"/>
    <property type="molecule type" value="Genomic_DNA"/>
</dbReference>
<evidence type="ECO:0000313" key="7">
    <source>
        <dbReference type="Proteomes" id="UP000604046"/>
    </source>
</evidence>
<feature type="transmembrane region" description="Helical" evidence="5">
    <location>
        <begin position="144"/>
        <end position="167"/>
    </location>
</feature>
<evidence type="ECO:0000256" key="3">
    <source>
        <dbReference type="ARBA" id="ARBA00022989"/>
    </source>
</evidence>
<protein>
    <submittedName>
        <fullName evidence="6">Uncharacterized protein</fullName>
    </submittedName>
</protein>
<sequence>MDLSDSQANVAMEFAKEVSSSALKNGAAVAGMVGEYVQRGPEGVGWLSFMGGAVSIALGLLGFLNIADLILDPLEYVVNGYQTVFGVVVCLLEAPDEWITSNAKLTQARDFIQEYARFLYTCGGRGLFYLFQGTLAMSLDTYTVTFIVGCYMCGLGVVNIAMQYGYFQDPAAPRRNADVYIHVT</sequence>
<feature type="transmembrane region" description="Helical" evidence="5">
    <location>
        <begin position="44"/>
        <end position="64"/>
    </location>
</feature>
<dbReference type="PANTHER" id="PTHR28128">
    <property type="entry name" value="GOLGI APPARATUS MEMBRANE PROTEIN TVP15"/>
    <property type="match status" value="1"/>
</dbReference>
<reference evidence="6" key="1">
    <citation type="submission" date="2021-02" db="EMBL/GenBank/DDBJ databases">
        <authorList>
            <person name="Dougan E. K."/>
            <person name="Rhodes N."/>
            <person name="Thang M."/>
            <person name="Chan C."/>
        </authorList>
    </citation>
    <scope>NUCLEOTIDE SEQUENCE</scope>
</reference>
<organism evidence="6 7">
    <name type="scientific">Symbiodinium natans</name>
    <dbReference type="NCBI Taxonomy" id="878477"/>
    <lineage>
        <taxon>Eukaryota</taxon>
        <taxon>Sar</taxon>
        <taxon>Alveolata</taxon>
        <taxon>Dinophyceae</taxon>
        <taxon>Suessiales</taxon>
        <taxon>Symbiodiniaceae</taxon>
        <taxon>Symbiodinium</taxon>
    </lineage>
</organism>
<name>A0A812KLR6_9DINO</name>
<keyword evidence="3 5" id="KW-1133">Transmembrane helix</keyword>
<dbReference type="Proteomes" id="UP000604046">
    <property type="component" value="Unassembled WGS sequence"/>
</dbReference>
<dbReference type="OrthoDB" id="423534at2759"/>
<keyword evidence="7" id="KW-1185">Reference proteome</keyword>
<evidence type="ECO:0000256" key="4">
    <source>
        <dbReference type="ARBA" id="ARBA00023136"/>
    </source>
</evidence>
<dbReference type="InterPro" id="IPR013714">
    <property type="entry name" value="Golgi_TVP15"/>
</dbReference>
<gene>
    <name evidence="6" type="ORF">SNAT2548_LOCUS9287</name>
</gene>
<dbReference type="AlphaFoldDB" id="A0A812KLR6"/>
<accession>A0A812KLR6</accession>
<dbReference type="GO" id="GO:0016020">
    <property type="term" value="C:membrane"/>
    <property type="evidence" value="ECO:0007669"/>
    <property type="project" value="UniProtKB-SubCell"/>
</dbReference>
<dbReference type="Pfam" id="PF08507">
    <property type="entry name" value="COPI_assoc"/>
    <property type="match status" value="1"/>
</dbReference>
<evidence type="ECO:0000256" key="1">
    <source>
        <dbReference type="ARBA" id="ARBA00004141"/>
    </source>
</evidence>
<comment type="caution">
    <text evidence="6">The sequence shown here is derived from an EMBL/GenBank/DDBJ whole genome shotgun (WGS) entry which is preliminary data.</text>
</comment>
<proteinExistence type="predicted"/>
<evidence type="ECO:0000313" key="6">
    <source>
        <dbReference type="EMBL" id="CAE7229838.1"/>
    </source>
</evidence>